<dbReference type="InterPro" id="IPR004474">
    <property type="entry name" value="LytR_CpsA_psr"/>
</dbReference>
<evidence type="ECO:0000259" key="3">
    <source>
        <dbReference type="Pfam" id="PF03816"/>
    </source>
</evidence>
<dbReference type="NCBIfam" id="TIGR00350">
    <property type="entry name" value="lytR_cpsA_psr"/>
    <property type="match status" value="1"/>
</dbReference>
<comment type="caution">
    <text evidence="4">The sequence shown here is derived from an EMBL/GenBank/DDBJ whole genome shotgun (WGS) entry which is preliminary data.</text>
</comment>
<evidence type="ECO:0000256" key="2">
    <source>
        <dbReference type="SAM" id="MobiDB-lite"/>
    </source>
</evidence>
<protein>
    <submittedName>
        <fullName evidence="4">LCP family protein</fullName>
    </submittedName>
</protein>
<dbReference type="PANTHER" id="PTHR33392:SF6">
    <property type="entry name" value="POLYISOPRENYL-TEICHOIC ACID--PEPTIDOGLYCAN TEICHOIC ACID TRANSFERASE TAGU"/>
    <property type="match status" value="1"/>
</dbReference>
<organism evidence="4 5">
    <name type="scientific">Carnobacterium antarcticum</name>
    <dbReference type="NCBI Taxonomy" id="2126436"/>
    <lineage>
        <taxon>Bacteria</taxon>
        <taxon>Bacillati</taxon>
        <taxon>Bacillota</taxon>
        <taxon>Bacilli</taxon>
        <taxon>Lactobacillales</taxon>
        <taxon>Carnobacteriaceae</taxon>
        <taxon>Carnobacterium</taxon>
    </lineage>
</organism>
<accession>A0ABW4NN92</accession>
<reference evidence="5" key="1">
    <citation type="journal article" date="2019" name="Int. J. Syst. Evol. Microbiol.">
        <title>The Global Catalogue of Microorganisms (GCM) 10K type strain sequencing project: providing services to taxonomists for standard genome sequencing and annotation.</title>
        <authorList>
            <consortium name="The Broad Institute Genomics Platform"/>
            <consortium name="The Broad Institute Genome Sequencing Center for Infectious Disease"/>
            <person name="Wu L."/>
            <person name="Ma J."/>
        </authorList>
    </citation>
    <scope>NUCLEOTIDE SEQUENCE [LARGE SCALE GENOMIC DNA]</scope>
    <source>
        <strain evidence="5">KCTC 42143</strain>
    </source>
</reference>
<dbReference type="PANTHER" id="PTHR33392">
    <property type="entry name" value="POLYISOPRENYL-TEICHOIC ACID--PEPTIDOGLYCAN TEICHOIC ACID TRANSFERASE TAGU"/>
    <property type="match status" value="1"/>
</dbReference>
<dbReference type="RefSeq" id="WP_058919888.1">
    <property type="nucleotide sequence ID" value="NZ_JBHSQC010000015.1"/>
</dbReference>
<dbReference type="EMBL" id="JBHUFF010000014">
    <property type="protein sequence ID" value="MFD1799862.1"/>
    <property type="molecule type" value="Genomic_DNA"/>
</dbReference>
<comment type="similarity">
    <text evidence="1">Belongs to the LytR/CpsA/Psr (LCP) family.</text>
</comment>
<sequence>MRLNRIKEKRKKKRMHTLLITLAIIILAGSVYATYLVLSANHFLDSIQGSDLPETSMNADEKIVLTNKDPFSVLLLGVDKRPGDVGRADSIIIATINPETEDVRLLSIPRDTRVTLPDGRIDKINASYAYGGIPMTVETIENFLNIPIHYYAQINMQGLVVLVDALGGITVDSPLEFDVQDIEDKEGEIHIDKGIQHLNGDQALGYARMRYDDPAGDWGRQERQREVVTEIINETISIKSLTNFSKIFNAVGPNVETSFKGRDLWAIATNYTSASQHIETLQLEGEEAYEYFPSYGQDVFVWLPDEVKLVALKEELRQHLGLEQQDTIDDSSSSMPFGSGELP</sequence>
<evidence type="ECO:0000313" key="4">
    <source>
        <dbReference type="EMBL" id="MFD1799862.1"/>
    </source>
</evidence>
<gene>
    <name evidence="4" type="ORF">ACFSBK_08375</name>
</gene>
<dbReference type="Pfam" id="PF03816">
    <property type="entry name" value="LytR_cpsA_psr"/>
    <property type="match status" value="1"/>
</dbReference>
<feature type="domain" description="Cell envelope-related transcriptional attenuator" evidence="3">
    <location>
        <begin position="87"/>
        <end position="235"/>
    </location>
</feature>
<dbReference type="Proteomes" id="UP001597285">
    <property type="component" value="Unassembled WGS sequence"/>
</dbReference>
<dbReference type="InterPro" id="IPR050922">
    <property type="entry name" value="LytR/CpsA/Psr_CW_biosynth"/>
</dbReference>
<evidence type="ECO:0000256" key="1">
    <source>
        <dbReference type="ARBA" id="ARBA00006068"/>
    </source>
</evidence>
<evidence type="ECO:0000313" key="5">
    <source>
        <dbReference type="Proteomes" id="UP001597285"/>
    </source>
</evidence>
<name>A0ABW4NN92_9LACT</name>
<keyword evidence="5" id="KW-1185">Reference proteome</keyword>
<proteinExistence type="inferred from homology"/>
<dbReference type="Gene3D" id="3.40.630.190">
    <property type="entry name" value="LCP protein"/>
    <property type="match status" value="1"/>
</dbReference>
<feature type="region of interest" description="Disordered" evidence="2">
    <location>
        <begin position="323"/>
        <end position="343"/>
    </location>
</feature>